<dbReference type="GO" id="GO:0016757">
    <property type="term" value="F:glycosyltransferase activity"/>
    <property type="evidence" value="ECO:0007669"/>
    <property type="project" value="InterPro"/>
</dbReference>
<keyword evidence="4" id="KW-1185">Reference proteome</keyword>
<dbReference type="EMBL" id="FQVB01000021">
    <property type="protein sequence ID" value="SHF57900.1"/>
    <property type="molecule type" value="Genomic_DNA"/>
</dbReference>
<dbReference type="PANTHER" id="PTHR46656:SF3">
    <property type="entry name" value="PUTATIVE-RELATED"/>
    <property type="match status" value="1"/>
</dbReference>
<dbReference type="InterPro" id="IPR028098">
    <property type="entry name" value="Glyco_trans_4-like_N"/>
</dbReference>
<accession>A0A1M5CTB4</accession>
<gene>
    <name evidence="3" type="ORF">SAMN02745206_02271</name>
</gene>
<feature type="domain" description="Glycosyltransferase subfamily 4-like N-terminal" evidence="2">
    <location>
        <begin position="473"/>
        <end position="550"/>
    </location>
</feature>
<dbReference type="Gene3D" id="3.40.50.2000">
    <property type="entry name" value="Glycogen Phosphorylase B"/>
    <property type="match status" value="3"/>
</dbReference>
<proteinExistence type="predicted"/>
<dbReference type="SUPFAM" id="SSF53756">
    <property type="entry name" value="UDP-Glycosyltransferase/glycogen phosphorylase"/>
    <property type="match status" value="2"/>
</dbReference>
<dbReference type="PANTHER" id="PTHR46656">
    <property type="entry name" value="PUTATIVE-RELATED"/>
    <property type="match status" value="1"/>
</dbReference>
<reference evidence="4" key="1">
    <citation type="submission" date="2016-11" db="EMBL/GenBank/DDBJ databases">
        <authorList>
            <person name="Varghese N."/>
            <person name="Submissions S."/>
        </authorList>
    </citation>
    <scope>NUCLEOTIDE SEQUENCE [LARGE SCALE GENOMIC DNA]</scope>
    <source>
        <strain evidence="4">DSM 9756</strain>
    </source>
</reference>
<dbReference type="AlphaFoldDB" id="A0A1M5CTB4"/>
<name>A0A1M5CTB4_9BACT</name>
<sequence>MKAVLPGCRPVVFWKAPVYDPSGYGDEARHLIKTVQRFWPLRVEPAGRFSEEFVRGMSHEDRQLFGRLQKQPLSDEYLSVTHLPAYAFCPDEKALYNIGRTVFETDRIPPPWVEACNRMDEIWVPTAFNVETFRRSGVRVPVHVVPQGIDSEFFRPGLRPLSIPGRRGFAFLSVFEWTHRKGWDLLLKAWAEAFSPNEDVCLILRTYPINALDSGNVEQIIQGWIDRFLRRDLGKSPRDVAPIIVLGTQIPAHAMPRLYASADAFVLPSRGEGWGRPYMEAMACGLPVIGTRWGGNLAFMNSDNSYLVDIEGLEGVGGQMEIGFYHGHCWAAPSLASLMTLLRRVYDHPHEARLKGARARQDVVQKWNWQMAAGEALKRLEEITCSLKKGGGGPKGVGHLPEETDRIEVIWEGPQLIYSSLANINRELCLCLMEREGVSLSIHPNDPRQLEPEDDGKIKRLVQCFHRHIGMSRCVHIRHEWPPNFSPPERGHWVIIQPWEYGRLPREWVRPMSTLVDEIWVPSRHVWKTYVSSGVPAERVHVVPNGVNPDIFRPDVQALPLDTRKRFKFLFVGGTIWRKGIDVLLAAYRSVFRHSDDVALVIKDFGQDSFYKGQGAVETIKEIQGDPTGPEILYVSDDLDERSMPGLYRACDCLVHPYRGEGFAMPVLEAMACGLPVIVTEGGATDDFCLPRFAYRIKATRRSLTTPAVNFAGGAGWVLEPDERHLQRLLRHVYEHRDEAREEAEKAAEHAHCHYSWQRVTDQVLERIRHIVGQPVARLQPH</sequence>
<dbReference type="CDD" id="cd03801">
    <property type="entry name" value="GT4_PimA-like"/>
    <property type="match status" value="1"/>
</dbReference>
<dbReference type="Pfam" id="PF00534">
    <property type="entry name" value="Glycos_transf_1"/>
    <property type="match status" value="1"/>
</dbReference>
<dbReference type="RefSeq" id="WP_073039540.1">
    <property type="nucleotide sequence ID" value="NZ_FQVB01000021.1"/>
</dbReference>
<dbReference type="Pfam" id="PF13692">
    <property type="entry name" value="Glyco_trans_1_4"/>
    <property type="match status" value="1"/>
</dbReference>
<dbReference type="InterPro" id="IPR001296">
    <property type="entry name" value="Glyco_trans_1"/>
</dbReference>
<dbReference type="STRING" id="1121391.SAMN02745206_02271"/>
<dbReference type="OrthoDB" id="9790457at2"/>
<evidence type="ECO:0000313" key="3">
    <source>
        <dbReference type="EMBL" id="SHF57900.1"/>
    </source>
</evidence>
<dbReference type="Proteomes" id="UP000184076">
    <property type="component" value="Unassembled WGS sequence"/>
</dbReference>
<evidence type="ECO:0000259" key="1">
    <source>
        <dbReference type="Pfam" id="PF00534"/>
    </source>
</evidence>
<evidence type="ECO:0000259" key="2">
    <source>
        <dbReference type="Pfam" id="PF13439"/>
    </source>
</evidence>
<feature type="domain" description="Glycosyl transferase family 1" evidence="1">
    <location>
        <begin position="565"/>
        <end position="684"/>
    </location>
</feature>
<evidence type="ECO:0000313" key="4">
    <source>
        <dbReference type="Proteomes" id="UP000184076"/>
    </source>
</evidence>
<organism evidence="3 4">
    <name type="scientific">Desulfacinum infernum DSM 9756</name>
    <dbReference type="NCBI Taxonomy" id="1121391"/>
    <lineage>
        <taxon>Bacteria</taxon>
        <taxon>Pseudomonadati</taxon>
        <taxon>Thermodesulfobacteriota</taxon>
        <taxon>Syntrophobacteria</taxon>
        <taxon>Syntrophobacterales</taxon>
        <taxon>Syntrophobacteraceae</taxon>
        <taxon>Desulfacinum</taxon>
    </lineage>
</organism>
<keyword evidence="3" id="KW-0808">Transferase</keyword>
<dbReference type="Pfam" id="PF13439">
    <property type="entry name" value="Glyco_transf_4"/>
    <property type="match status" value="1"/>
</dbReference>
<protein>
    <submittedName>
        <fullName evidence="3">Glycosyltransferase involved in cell wall bisynthesis</fullName>
    </submittedName>
</protein>